<gene>
    <name evidence="2" type="ordered locus">Dshi_3558</name>
</gene>
<dbReference type="RefSeq" id="WP_012180214.1">
    <property type="nucleotide sequence ID" value="NC_009952.1"/>
</dbReference>
<dbReference type="Proteomes" id="UP000006833">
    <property type="component" value="Chromosome"/>
</dbReference>
<dbReference type="KEGG" id="dsh:Dshi_3558"/>
<dbReference type="AlphaFoldDB" id="A8LQ51"/>
<evidence type="ECO:0000313" key="3">
    <source>
        <dbReference type="Proteomes" id="UP000006833"/>
    </source>
</evidence>
<evidence type="ECO:0000313" key="2">
    <source>
        <dbReference type="EMBL" id="ABV95291.1"/>
    </source>
</evidence>
<reference evidence="3" key="1">
    <citation type="journal article" date="2010" name="ISME J.">
        <title>The complete genome sequence of the algal symbiont Dinoroseobacter shibae: a hitchhiker's guide to life in the sea.</title>
        <authorList>
            <person name="Wagner-Dobler I."/>
            <person name="Ballhausen B."/>
            <person name="Berger M."/>
            <person name="Brinkhoff T."/>
            <person name="Buchholz I."/>
            <person name="Bunk B."/>
            <person name="Cypionka H."/>
            <person name="Daniel R."/>
            <person name="Drepper T."/>
            <person name="Gerdts G."/>
            <person name="Hahnke S."/>
            <person name="Han C."/>
            <person name="Jahn D."/>
            <person name="Kalhoefer D."/>
            <person name="Kiss H."/>
            <person name="Klenk H.P."/>
            <person name="Kyrpides N."/>
            <person name="Liebl W."/>
            <person name="Liesegang H."/>
            <person name="Meincke L."/>
            <person name="Pati A."/>
            <person name="Petersen J."/>
            <person name="Piekarski T."/>
            <person name="Pommerenke C."/>
            <person name="Pradella S."/>
            <person name="Pukall R."/>
            <person name="Rabus R."/>
            <person name="Stackebrandt E."/>
            <person name="Thole S."/>
            <person name="Thompson L."/>
            <person name="Tielen P."/>
            <person name="Tomasch J."/>
            <person name="von Jan M."/>
            <person name="Wanphrut N."/>
            <person name="Wichels A."/>
            <person name="Zech H."/>
            <person name="Simon M."/>
        </authorList>
    </citation>
    <scope>NUCLEOTIDE SEQUENCE [LARGE SCALE GENOMIC DNA]</scope>
    <source>
        <strain evidence="3">DSM 16493 / NCIMB 14021 / DFL 12</strain>
    </source>
</reference>
<organism evidence="2 3">
    <name type="scientific">Dinoroseobacter shibae (strain DSM 16493 / NCIMB 14021 / DFL 12)</name>
    <dbReference type="NCBI Taxonomy" id="398580"/>
    <lineage>
        <taxon>Bacteria</taxon>
        <taxon>Pseudomonadati</taxon>
        <taxon>Pseudomonadota</taxon>
        <taxon>Alphaproteobacteria</taxon>
        <taxon>Rhodobacterales</taxon>
        <taxon>Roseobacteraceae</taxon>
        <taxon>Dinoroseobacter</taxon>
    </lineage>
</organism>
<accession>A8LQ51</accession>
<feature type="transmembrane region" description="Helical" evidence="1">
    <location>
        <begin position="33"/>
        <end position="55"/>
    </location>
</feature>
<protein>
    <submittedName>
        <fullName evidence="2">Uncharacterized protein</fullName>
    </submittedName>
</protein>
<dbReference type="EMBL" id="CP000830">
    <property type="protein sequence ID" value="ABV95291.1"/>
    <property type="molecule type" value="Genomic_DNA"/>
</dbReference>
<dbReference type="HOGENOM" id="CLU_133118_0_0_5"/>
<dbReference type="OrthoDB" id="8601734at2"/>
<dbReference type="STRING" id="398580.Dshi_3558"/>
<keyword evidence="1" id="KW-1133">Transmembrane helix</keyword>
<keyword evidence="1" id="KW-0812">Transmembrane</keyword>
<keyword evidence="3" id="KW-1185">Reference proteome</keyword>
<keyword evidence="1" id="KW-0472">Membrane</keyword>
<name>A8LQ51_DINSH</name>
<proteinExistence type="predicted"/>
<evidence type="ECO:0000256" key="1">
    <source>
        <dbReference type="SAM" id="Phobius"/>
    </source>
</evidence>
<dbReference type="eggNOG" id="ENOG5032P1D">
    <property type="taxonomic scope" value="Bacteria"/>
</dbReference>
<sequence>MFLELIATFAIGFLAAGLVLLANLLTGRRLSRAFVPLAAGAAMIGFTIWSEYSWYPRTKAQLPEGVLIVSTNESQALYRPWTYAAPFVDKFAAVDLARVLRNEKLPDQILVPMLFMGRWAPGAEIPVVVDCGGSRRAKLADDTEFDDKGAVLNADWVSVEADDPLLEAVCT</sequence>
<feature type="transmembrane region" description="Helical" evidence="1">
    <location>
        <begin position="6"/>
        <end position="26"/>
    </location>
</feature>